<dbReference type="AlphaFoldDB" id="A0A7K5E0Q8"/>
<feature type="non-terminal residue" evidence="2">
    <location>
        <position position="74"/>
    </location>
</feature>
<feature type="compositionally biased region" description="Polar residues" evidence="1">
    <location>
        <begin position="12"/>
        <end position="39"/>
    </location>
</feature>
<evidence type="ECO:0000313" key="2">
    <source>
        <dbReference type="EMBL" id="NWS25505.1"/>
    </source>
</evidence>
<comment type="caution">
    <text evidence="2">The sequence shown here is derived from an EMBL/GenBank/DDBJ whole genome shotgun (WGS) entry which is preliminary data.</text>
</comment>
<dbReference type="InterPro" id="IPR039767">
    <property type="entry name" value="RALBP1"/>
</dbReference>
<feature type="non-terminal residue" evidence="2">
    <location>
        <position position="1"/>
    </location>
</feature>
<dbReference type="EMBL" id="VYXF01001943">
    <property type="protein sequence ID" value="NWS25505.1"/>
    <property type="molecule type" value="Genomic_DNA"/>
</dbReference>
<evidence type="ECO:0000313" key="3">
    <source>
        <dbReference type="Proteomes" id="UP000573697"/>
    </source>
</evidence>
<dbReference type="GO" id="GO:0005096">
    <property type="term" value="F:GTPase activator activity"/>
    <property type="evidence" value="ECO:0007669"/>
    <property type="project" value="InterPro"/>
</dbReference>
<keyword evidence="3" id="KW-1185">Reference proteome</keyword>
<proteinExistence type="predicted"/>
<name>A0A7K5E0Q8_POLCE</name>
<dbReference type="GO" id="GO:0016020">
    <property type="term" value="C:membrane"/>
    <property type="evidence" value="ECO:0007669"/>
    <property type="project" value="TreeGrafter"/>
</dbReference>
<dbReference type="Proteomes" id="UP000573697">
    <property type="component" value="Unassembled WGS sequence"/>
</dbReference>
<dbReference type="PANTHER" id="PTHR12783">
    <property type="entry name" value="RALA BINDING PROTEIN 1 RALBP1"/>
    <property type="match status" value="1"/>
</dbReference>
<feature type="compositionally biased region" description="Basic residues" evidence="1">
    <location>
        <begin position="62"/>
        <end position="74"/>
    </location>
</feature>
<feature type="region of interest" description="Disordered" evidence="1">
    <location>
        <begin position="1"/>
        <end position="74"/>
    </location>
</feature>
<feature type="compositionally biased region" description="Basic and acidic residues" evidence="1">
    <location>
        <begin position="1"/>
        <end position="11"/>
    </location>
</feature>
<dbReference type="GO" id="GO:0007264">
    <property type="term" value="P:small GTPase-mediated signal transduction"/>
    <property type="evidence" value="ECO:0007669"/>
    <property type="project" value="InterPro"/>
</dbReference>
<gene>
    <name evidence="2" type="primary">Ralbp1_0</name>
    <name evidence="2" type="ORF">POLCAE_R08466</name>
</gene>
<dbReference type="PANTHER" id="PTHR12783:SF5">
    <property type="entry name" value="RALA-BINDING PROTEIN 1"/>
    <property type="match status" value="1"/>
</dbReference>
<dbReference type="GO" id="GO:0006897">
    <property type="term" value="P:endocytosis"/>
    <property type="evidence" value="ECO:0007669"/>
    <property type="project" value="TreeGrafter"/>
</dbReference>
<organism evidence="2 3">
    <name type="scientific">Polioptila caerulea</name>
    <name type="common">Blue-grey gnatcatcher</name>
    <dbReference type="NCBI Taxonomy" id="66707"/>
    <lineage>
        <taxon>Eukaryota</taxon>
        <taxon>Metazoa</taxon>
        <taxon>Chordata</taxon>
        <taxon>Craniata</taxon>
        <taxon>Vertebrata</taxon>
        <taxon>Euteleostomi</taxon>
        <taxon>Archelosauria</taxon>
        <taxon>Archosauria</taxon>
        <taxon>Dinosauria</taxon>
        <taxon>Saurischia</taxon>
        <taxon>Theropoda</taxon>
        <taxon>Coelurosauria</taxon>
        <taxon>Aves</taxon>
        <taxon>Neognathae</taxon>
        <taxon>Neoaves</taxon>
        <taxon>Telluraves</taxon>
        <taxon>Australaves</taxon>
        <taxon>Passeriformes</taxon>
        <taxon>Certhiidae</taxon>
        <taxon>Polioptilinae</taxon>
        <taxon>Polioptila</taxon>
    </lineage>
</organism>
<sequence>CFLLPRSEHCQVEQSGSLAQTPSSEEISPTKFPGSNGTIELSPPPDCLYEPPDITSDDEKEHKKKKGKIKKEEK</sequence>
<accession>A0A7K5E0Q8</accession>
<dbReference type="GO" id="GO:0031267">
    <property type="term" value="F:small GTPase binding"/>
    <property type="evidence" value="ECO:0007669"/>
    <property type="project" value="InterPro"/>
</dbReference>
<evidence type="ECO:0000256" key="1">
    <source>
        <dbReference type="SAM" id="MobiDB-lite"/>
    </source>
</evidence>
<reference evidence="2 3" key="1">
    <citation type="submission" date="2019-09" db="EMBL/GenBank/DDBJ databases">
        <title>Bird 10,000 Genomes (B10K) Project - Family phase.</title>
        <authorList>
            <person name="Zhang G."/>
        </authorList>
    </citation>
    <scope>NUCLEOTIDE SEQUENCE [LARGE SCALE GENOMIC DNA]</scope>
    <source>
        <strain evidence="2">B10K-DU-001-66</strain>
        <tissue evidence="2">Muscle</tissue>
    </source>
</reference>
<protein>
    <submittedName>
        <fullName evidence="2">RBP1 protein</fullName>
    </submittedName>
</protein>